<accession>D8QIK6</accession>
<feature type="region of interest" description="Disordered" evidence="1">
    <location>
        <begin position="295"/>
        <end position="320"/>
    </location>
</feature>
<evidence type="ECO:0000256" key="2">
    <source>
        <dbReference type="SAM" id="Phobius"/>
    </source>
</evidence>
<feature type="region of interest" description="Disordered" evidence="1">
    <location>
        <begin position="333"/>
        <end position="356"/>
    </location>
</feature>
<dbReference type="VEuPathDB" id="FungiDB:SCHCODRAFT_02673087"/>
<organism evidence="4">
    <name type="scientific">Schizophyllum commune (strain H4-8 / FGSC 9210)</name>
    <name type="common">Split gill fungus</name>
    <dbReference type="NCBI Taxonomy" id="578458"/>
    <lineage>
        <taxon>Eukaryota</taxon>
        <taxon>Fungi</taxon>
        <taxon>Dikarya</taxon>
        <taxon>Basidiomycota</taxon>
        <taxon>Agaricomycotina</taxon>
        <taxon>Agaricomycetes</taxon>
        <taxon>Agaricomycetidae</taxon>
        <taxon>Agaricales</taxon>
        <taxon>Schizophyllaceae</taxon>
        <taxon>Schizophyllum</taxon>
    </lineage>
</organism>
<keyword evidence="2" id="KW-0812">Transmembrane</keyword>
<feature type="transmembrane region" description="Helical" evidence="2">
    <location>
        <begin position="178"/>
        <end position="195"/>
    </location>
</feature>
<evidence type="ECO:0000256" key="1">
    <source>
        <dbReference type="SAM" id="MobiDB-lite"/>
    </source>
</evidence>
<dbReference type="AlphaFoldDB" id="D8QIK6"/>
<feature type="transmembrane region" description="Helical" evidence="2">
    <location>
        <begin position="138"/>
        <end position="158"/>
    </location>
</feature>
<dbReference type="Proteomes" id="UP000007431">
    <property type="component" value="Unassembled WGS sequence"/>
</dbReference>
<dbReference type="HOGENOM" id="CLU_044614_9_0_1"/>
<sequence length="356" mass="38853">MASNSSDLPVRLLPEDVVLWQSTLLQIAVEAVFYGMQAAVFVAAMIASARQERPTRFITTVIVILFLSSTIGIVTDILFYVYNTPVIMDRDPAASEATFLVLVILTQMCTRYNVLVSDAIVVWRAWILSQDSRLAKAALSLCMLGSLAGVIIECVWWARDRAVTNGVVVRTLIMDIPLLSTNVVATVLVGMRVWTYRRDIKVHIGPWKSKTRVERALILLLESGFVYCIIWIASIAIDITMGTGNLYAYRAIGISYHSIAGIYPTLIALVVALQRSAASSVLLSTQVSRPLAFAEADRRQQQPGMRDSGANFQNSAVDADSSPILPAQVASDIEDEQSVGQVTDIAQSSSVGPQGR</sequence>
<reference evidence="3 4" key="1">
    <citation type="journal article" date="2010" name="Nat. Biotechnol.">
        <title>Genome sequence of the model mushroom Schizophyllum commune.</title>
        <authorList>
            <person name="Ohm R.A."/>
            <person name="de Jong J.F."/>
            <person name="Lugones L.G."/>
            <person name="Aerts A."/>
            <person name="Kothe E."/>
            <person name="Stajich J.E."/>
            <person name="de Vries R.P."/>
            <person name="Record E."/>
            <person name="Levasseur A."/>
            <person name="Baker S.E."/>
            <person name="Bartholomew K.A."/>
            <person name="Coutinho P.M."/>
            <person name="Erdmann S."/>
            <person name="Fowler T.J."/>
            <person name="Gathman A.C."/>
            <person name="Lombard V."/>
            <person name="Henrissat B."/>
            <person name="Knabe N."/>
            <person name="Kuees U."/>
            <person name="Lilly W.W."/>
            <person name="Lindquist E."/>
            <person name="Lucas S."/>
            <person name="Magnuson J.K."/>
            <person name="Piumi F."/>
            <person name="Raudaskoski M."/>
            <person name="Salamov A."/>
            <person name="Schmutz J."/>
            <person name="Schwarze F.W.M.R."/>
            <person name="vanKuyk P.A."/>
            <person name="Horton J.S."/>
            <person name="Grigoriev I.V."/>
            <person name="Woesten H.A.B."/>
        </authorList>
    </citation>
    <scope>NUCLEOTIDE SEQUENCE [LARGE SCALE GENOMIC DNA]</scope>
    <source>
        <strain evidence="4">H4-8 / FGSC 9210</strain>
    </source>
</reference>
<dbReference type="InParanoid" id="D8QIK6"/>
<dbReference type="GeneID" id="9593638"/>
<feature type="transmembrane region" description="Helical" evidence="2">
    <location>
        <begin position="216"/>
        <end position="237"/>
    </location>
</feature>
<keyword evidence="4" id="KW-1185">Reference proteome</keyword>
<proteinExistence type="predicted"/>
<evidence type="ECO:0000313" key="3">
    <source>
        <dbReference type="EMBL" id="EFI92426.1"/>
    </source>
</evidence>
<dbReference type="RefSeq" id="XP_003027329.1">
    <property type="nucleotide sequence ID" value="XM_003027283.1"/>
</dbReference>
<name>D8QIK6_SCHCM</name>
<dbReference type="KEGG" id="scm:SCHCO_02673087"/>
<feature type="non-terminal residue" evidence="3">
    <location>
        <position position="356"/>
    </location>
</feature>
<dbReference type="EMBL" id="GL377313">
    <property type="protein sequence ID" value="EFI92426.1"/>
    <property type="molecule type" value="Genomic_DNA"/>
</dbReference>
<feature type="transmembrane region" description="Helical" evidence="2">
    <location>
        <begin position="249"/>
        <end position="273"/>
    </location>
</feature>
<gene>
    <name evidence="3" type="ORF">SCHCODRAFT_113727</name>
</gene>
<evidence type="ECO:0000313" key="4">
    <source>
        <dbReference type="Proteomes" id="UP000007431"/>
    </source>
</evidence>
<keyword evidence="2" id="KW-0472">Membrane</keyword>
<feature type="compositionally biased region" description="Polar residues" evidence="1">
    <location>
        <begin position="338"/>
        <end position="356"/>
    </location>
</feature>
<dbReference type="OrthoDB" id="2744793at2759"/>
<feature type="transmembrane region" description="Helical" evidence="2">
    <location>
        <begin position="20"/>
        <end position="45"/>
    </location>
</feature>
<keyword evidence="2" id="KW-1133">Transmembrane helix</keyword>
<feature type="transmembrane region" description="Helical" evidence="2">
    <location>
        <begin position="99"/>
        <end position="126"/>
    </location>
</feature>
<protein>
    <submittedName>
        <fullName evidence="3">Expressed protein</fullName>
    </submittedName>
</protein>
<dbReference type="OMA" id="YRRWITT"/>
<feature type="transmembrane region" description="Helical" evidence="2">
    <location>
        <begin position="57"/>
        <end position="79"/>
    </location>
</feature>